<dbReference type="SUPFAM" id="SSF53383">
    <property type="entry name" value="PLP-dependent transferases"/>
    <property type="match status" value="1"/>
</dbReference>
<keyword evidence="2" id="KW-0032">Aminotransferase</keyword>
<evidence type="ECO:0000256" key="3">
    <source>
        <dbReference type="ARBA" id="ARBA00022679"/>
    </source>
</evidence>
<keyword evidence="5" id="KW-1185">Reference proteome</keyword>
<proteinExistence type="predicted"/>
<dbReference type="PANTHER" id="PTHR42684">
    <property type="entry name" value="ADENOSYLMETHIONINE-8-AMINO-7-OXONONANOATE AMINOTRANSFERASE"/>
    <property type="match status" value="1"/>
</dbReference>
<dbReference type="Proteomes" id="UP000250140">
    <property type="component" value="Unassembled WGS sequence"/>
</dbReference>
<dbReference type="AlphaFoldDB" id="A0A8E2FD38"/>
<keyword evidence="3 4" id="KW-0808">Transferase</keyword>
<reference evidence="4 5" key="1">
    <citation type="journal article" date="2016" name="Nat. Commun.">
        <title>Ectomycorrhizal ecology is imprinted in the genome of the dominant symbiotic fungus Cenococcum geophilum.</title>
        <authorList>
            <consortium name="DOE Joint Genome Institute"/>
            <person name="Peter M."/>
            <person name="Kohler A."/>
            <person name="Ohm R.A."/>
            <person name="Kuo A."/>
            <person name="Krutzmann J."/>
            <person name="Morin E."/>
            <person name="Arend M."/>
            <person name="Barry K.W."/>
            <person name="Binder M."/>
            <person name="Choi C."/>
            <person name="Clum A."/>
            <person name="Copeland A."/>
            <person name="Grisel N."/>
            <person name="Haridas S."/>
            <person name="Kipfer T."/>
            <person name="LaButti K."/>
            <person name="Lindquist E."/>
            <person name="Lipzen A."/>
            <person name="Maire R."/>
            <person name="Meier B."/>
            <person name="Mihaltcheva S."/>
            <person name="Molinier V."/>
            <person name="Murat C."/>
            <person name="Poggeler S."/>
            <person name="Quandt C.A."/>
            <person name="Sperisen C."/>
            <person name="Tritt A."/>
            <person name="Tisserant E."/>
            <person name="Crous P.W."/>
            <person name="Henrissat B."/>
            <person name="Nehls U."/>
            <person name="Egli S."/>
            <person name="Spatafora J.W."/>
            <person name="Grigoriev I.V."/>
            <person name="Martin F.M."/>
        </authorList>
    </citation>
    <scope>NUCLEOTIDE SEQUENCE [LARGE SCALE GENOMIC DNA]</scope>
    <source>
        <strain evidence="4 5">CBS 207.34</strain>
    </source>
</reference>
<evidence type="ECO:0000256" key="1">
    <source>
        <dbReference type="ARBA" id="ARBA00004173"/>
    </source>
</evidence>
<evidence type="ECO:0000313" key="4">
    <source>
        <dbReference type="EMBL" id="OCL14625.1"/>
    </source>
</evidence>
<sequence length="804" mass="88746">MTSVTSSLWRKLIAFQIYGANTGVGKTVACAVLGKAFLTRYPDWQINYLKPVSTGPTTDADDKYISRYTGHKADCIFQFSDPVSPHIAARVKPPSDQQVLGRVSEELFKHARSVITKGKYGITMVETAGGVLSPAPSGSLQADLYRPLRLPVILIGDHRLGGIAATISAFESLTVRGYDVEAVMIFESGKLGNTDYLMKFFNTHKLPIFELPALPPAGDISTLQESMVSYYENVSQTSEISRLAQHMVDRHFVRLKNLERMAPEANDVIWHPFTQHKGRADNSILTFDSAYGDFFQTYPSPQPVGYDHTPEESRPIENNASLLQSAFDGSASWWTQGLGHGNPELSLAAAYAAGRYGHVMFAGAIHQPALSIANKMLQGLENPRLRKVFFSDNGSTGIEVAIKMALKASSTRYGWGNDSKNVGILGLKGSYHGDTIGAMDCSEPSTYNEKVEWYHGRGYWFDFPQVKMRKGAWVVEPPTGMETNFGQRQTFKHLDEVFNFEARDSTKYETYIEEVLNRLIKSEGRKFGALIMEPVILGAGGMIFVDPLFQRTLVNVVRKLGLFHTPFKQPLASTEIRAGASSAWTGLPVVFDEVFTGLYRLGRFSAASFLKVHPDISVHAKLLTGGLLPLCTTLASQSIFDAFISDDKADALLHGHSYTAHAVGCHVANVSLDKMGKLQQEKMWQIFQQSWQISDSSSTVTWSMWSKETVTALSHKEQVDGVVALGSVLAVSLYDESGSGYTSDVANNLRDALLRESHDHRWIIHSRVLGNVLYLIASMTTDGETISTVEKLLLTKLHDVGNSL</sequence>
<dbReference type="OrthoDB" id="425114at2759"/>
<dbReference type="CDD" id="cd03109">
    <property type="entry name" value="DTBS"/>
    <property type="match status" value="1"/>
</dbReference>
<dbReference type="GO" id="GO:0004141">
    <property type="term" value="F:dethiobiotin synthase activity"/>
    <property type="evidence" value="ECO:0007669"/>
    <property type="project" value="TreeGrafter"/>
</dbReference>
<dbReference type="PROSITE" id="PS00600">
    <property type="entry name" value="AA_TRANSFER_CLASS_3"/>
    <property type="match status" value="1"/>
</dbReference>
<dbReference type="InterPro" id="IPR027417">
    <property type="entry name" value="P-loop_NTPase"/>
</dbReference>
<dbReference type="SUPFAM" id="SSF52540">
    <property type="entry name" value="P-loop containing nucleoside triphosphate hydrolases"/>
    <property type="match status" value="1"/>
</dbReference>
<protein>
    <submittedName>
        <fullName evidence="4">PLP-dependent transferase</fullName>
    </submittedName>
</protein>
<dbReference type="InterPro" id="IPR015424">
    <property type="entry name" value="PyrdxlP-dep_Trfase"/>
</dbReference>
<comment type="subcellular location">
    <subcellularLocation>
        <location evidence="1">Mitochondrion</location>
    </subcellularLocation>
</comment>
<dbReference type="InterPro" id="IPR015421">
    <property type="entry name" value="PyrdxlP-dep_Trfase_major"/>
</dbReference>
<dbReference type="Pfam" id="PF13500">
    <property type="entry name" value="AAA_26"/>
    <property type="match status" value="1"/>
</dbReference>
<dbReference type="GO" id="GO:0030170">
    <property type="term" value="F:pyridoxal phosphate binding"/>
    <property type="evidence" value="ECO:0007669"/>
    <property type="project" value="InterPro"/>
</dbReference>
<gene>
    <name evidence="4" type="ORF">AOQ84DRAFT_384584</name>
</gene>
<dbReference type="Pfam" id="PF00202">
    <property type="entry name" value="Aminotran_3"/>
    <property type="match status" value="2"/>
</dbReference>
<dbReference type="InterPro" id="IPR005814">
    <property type="entry name" value="Aminotrans_3"/>
</dbReference>
<evidence type="ECO:0000256" key="2">
    <source>
        <dbReference type="ARBA" id="ARBA00022576"/>
    </source>
</evidence>
<dbReference type="GO" id="GO:0009102">
    <property type="term" value="P:biotin biosynthetic process"/>
    <property type="evidence" value="ECO:0007669"/>
    <property type="project" value="TreeGrafter"/>
</dbReference>
<dbReference type="Gene3D" id="3.40.50.300">
    <property type="entry name" value="P-loop containing nucleotide triphosphate hydrolases"/>
    <property type="match status" value="1"/>
</dbReference>
<accession>A0A8E2FD38</accession>
<dbReference type="GO" id="GO:0005739">
    <property type="term" value="C:mitochondrion"/>
    <property type="evidence" value="ECO:0007669"/>
    <property type="project" value="UniProtKB-SubCell"/>
</dbReference>
<dbReference type="PANTHER" id="PTHR42684:SF3">
    <property type="entry name" value="ADENOSYLMETHIONINE-8-AMINO-7-OXONONANOATE AMINOTRANSFERASE"/>
    <property type="match status" value="1"/>
</dbReference>
<dbReference type="GO" id="GO:0004015">
    <property type="term" value="F:adenosylmethionine-8-amino-7-oxononanoate transaminase activity"/>
    <property type="evidence" value="ECO:0007669"/>
    <property type="project" value="TreeGrafter"/>
</dbReference>
<dbReference type="Gene3D" id="3.40.640.10">
    <property type="entry name" value="Type I PLP-dependent aspartate aminotransferase-like (Major domain)"/>
    <property type="match status" value="1"/>
</dbReference>
<dbReference type="InterPro" id="IPR049704">
    <property type="entry name" value="Aminotrans_3_PPA_site"/>
</dbReference>
<evidence type="ECO:0000313" key="5">
    <source>
        <dbReference type="Proteomes" id="UP000250140"/>
    </source>
</evidence>
<organism evidence="4 5">
    <name type="scientific">Glonium stellatum</name>
    <dbReference type="NCBI Taxonomy" id="574774"/>
    <lineage>
        <taxon>Eukaryota</taxon>
        <taxon>Fungi</taxon>
        <taxon>Dikarya</taxon>
        <taxon>Ascomycota</taxon>
        <taxon>Pezizomycotina</taxon>
        <taxon>Dothideomycetes</taxon>
        <taxon>Pleosporomycetidae</taxon>
        <taxon>Gloniales</taxon>
        <taxon>Gloniaceae</taxon>
        <taxon>Glonium</taxon>
    </lineage>
</organism>
<dbReference type="EMBL" id="KV748553">
    <property type="protein sequence ID" value="OCL14625.1"/>
    <property type="molecule type" value="Genomic_DNA"/>
</dbReference>
<name>A0A8E2FD38_9PEZI</name>